<organism evidence="1 2">
    <name type="scientific">Flavobacterium chilense</name>
    <dbReference type="NCBI Taxonomy" id="946677"/>
    <lineage>
        <taxon>Bacteria</taxon>
        <taxon>Pseudomonadati</taxon>
        <taxon>Bacteroidota</taxon>
        <taxon>Flavobacteriia</taxon>
        <taxon>Flavobacteriales</taxon>
        <taxon>Flavobacteriaceae</taxon>
        <taxon>Flavobacterium</taxon>
    </lineage>
</organism>
<dbReference type="AlphaFoldDB" id="A0A1M6X847"/>
<dbReference type="EMBL" id="FRBT01000001">
    <property type="protein sequence ID" value="SHL02039.1"/>
    <property type="molecule type" value="Genomic_DNA"/>
</dbReference>
<accession>A0A1M6X847</accession>
<proteinExistence type="predicted"/>
<evidence type="ECO:0000313" key="2">
    <source>
        <dbReference type="Proteomes" id="UP000184028"/>
    </source>
</evidence>
<evidence type="ECO:0000313" key="1">
    <source>
        <dbReference type="EMBL" id="SHL02039.1"/>
    </source>
</evidence>
<reference evidence="2" key="1">
    <citation type="submission" date="2016-11" db="EMBL/GenBank/DDBJ databases">
        <authorList>
            <person name="Varghese N."/>
            <person name="Submissions S."/>
        </authorList>
    </citation>
    <scope>NUCLEOTIDE SEQUENCE [LARGE SCALE GENOMIC DNA]</scope>
    <source>
        <strain evidence="2">DSM 24724</strain>
    </source>
</reference>
<keyword evidence="2" id="KW-1185">Reference proteome</keyword>
<gene>
    <name evidence="1" type="ORF">SAMN05444484_10133</name>
</gene>
<protein>
    <submittedName>
        <fullName evidence="1">Uncharacterized protein</fullName>
    </submittedName>
</protein>
<name>A0A1M6X847_9FLAO</name>
<sequence length="160" mass="19077">MILEYLVMENHKSCFRLFKSSWGILIEFAGKINNATEDDDLKSEPNLIKINDSLFLKLNISEQNKFIHENTIYLENGLLWISDSIPDKKTKIIEIDNIEFDFLNFQIEGLFLGIASWICNYYQIPMPNYFCMYDSDHKKYLFWFDDIRSKKLLYPNVSEF</sequence>
<dbReference type="Proteomes" id="UP000184028">
    <property type="component" value="Unassembled WGS sequence"/>
</dbReference>